<proteinExistence type="predicted"/>
<dbReference type="Proteomes" id="UP000003653">
    <property type="component" value="Unassembled WGS sequence"/>
</dbReference>
<evidence type="ECO:0000313" key="1">
    <source>
        <dbReference type="EMBL" id="EFG78399.1"/>
    </source>
</evidence>
<dbReference type="HOGENOM" id="CLU_2845157_0_0_11"/>
<accession>D5P697</accession>
<keyword evidence="2" id="KW-1185">Reference proteome</keyword>
<reference evidence="1 2" key="1">
    <citation type="submission" date="2010-04" db="EMBL/GenBank/DDBJ databases">
        <authorList>
            <person name="Muzny D."/>
            <person name="Qin X."/>
            <person name="Deng J."/>
            <person name="Jiang H."/>
            <person name="Liu Y."/>
            <person name="Qu J."/>
            <person name="Song X.-Z."/>
            <person name="Zhang L."/>
            <person name="Thornton R."/>
            <person name="Coyle M."/>
            <person name="Francisco L."/>
            <person name="Jackson L."/>
            <person name="Javaid M."/>
            <person name="Korchina V."/>
            <person name="Kovar C."/>
            <person name="Mata R."/>
            <person name="Mathew T."/>
            <person name="Ngo R."/>
            <person name="Nguyen L."/>
            <person name="Nguyen N."/>
            <person name="Okwuonu G."/>
            <person name="Ongeri F."/>
            <person name="Pham C."/>
            <person name="Simmons D."/>
            <person name="Wilczek-Boney K."/>
            <person name="Hale W."/>
            <person name="Jakkamsetti A."/>
            <person name="Pham P."/>
            <person name="Ruth R."/>
            <person name="San Lucas F."/>
            <person name="Warren J."/>
            <person name="Zhang J."/>
            <person name="Zhao Z."/>
            <person name="Zhou C."/>
            <person name="Zhu D."/>
            <person name="Lee S."/>
            <person name="Bess C."/>
            <person name="Blankenburg K."/>
            <person name="Forbes L."/>
            <person name="Fu Q."/>
            <person name="Gubbala S."/>
            <person name="Hirani K."/>
            <person name="Jayaseelan J.C."/>
            <person name="Lara F."/>
            <person name="Munidasa M."/>
            <person name="Palculict T."/>
            <person name="Patil S."/>
            <person name="Pu L.-L."/>
            <person name="Saada N."/>
            <person name="Tang L."/>
            <person name="Weissenberger G."/>
            <person name="Zhu Y."/>
            <person name="Hemphill L."/>
            <person name="Shang Y."/>
            <person name="Youmans B."/>
            <person name="Ayvaz T."/>
            <person name="Ross M."/>
            <person name="Santibanez J."/>
            <person name="Aqrawi P."/>
            <person name="Gross S."/>
            <person name="Joshi V."/>
            <person name="Fowler G."/>
            <person name="Nazareth L."/>
            <person name="Reid J."/>
            <person name="Worley K."/>
            <person name="Petrosino J."/>
            <person name="Highlander S."/>
            <person name="Gibbs R."/>
        </authorList>
    </citation>
    <scope>NUCLEOTIDE SEQUENCE [LARGE SCALE GENOMIC DNA]</scope>
    <source>
        <strain evidence="1 2">ATCC BAA-614</strain>
    </source>
</reference>
<protein>
    <submittedName>
        <fullName evidence="1">Uncharacterized protein</fullName>
    </submittedName>
</protein>
<sequence>MLHCRWSAKSSLALGVGTNPRSAPKWLDNDKPDLACGSLTAASGSKTDAKRICRTPVIRHTECWH</sequence>
<evidence type="ECO:0000313" key="2">
    <source>
        <dbReference type="Proteomes" id="UP000003653"/>
    </source>
</evidence>
<organism evidence="1 2">
    <name type="scientific">Mycobacterium parascrofulaceum ATCC BAA-614</name>
    <dbReference type="NCBI Taxonomy" id="525368"/>
    <lineage>
        <taxon>Bacteria</taxon>
        <taxon>Bacillati</taxon>
        <taxon>Actinomycetota</taxon>
        <taxon>Actinomycetes</taxon>
        <taxon>Mycobacteriales</taxon>
        <taxon>Mycobacteriaceae</taxon>
        <taxon>Mycobacterium</taxon>
        <taxon>Mycobacterium simiae complex</taxon>
    </lineage>
</organism>
<name>D5P697_9MYCO</name>
<dbReference type="AlphaFoldDB" id="D5P697"/>
<dbReference type="EMBL" id="ADNV01000123">
    <property type="protein sequence ID" value="EFG78399.1"/>
    <property type="molecule type" value="Genomic_DNA"/>
</dbReference>
<gene>
    <name evidence="1" type="ORF">HMPREF0591_1691</name>
</gene>
<comment type="caution">
    <text evidence="1">The sequence shown here is derived from an EMBL/GenBank/DDBJ whole genome shotgun (WGS) entry which is preliminary data.</text>
</comment>